<comment type="caution">
    <text evidence="9">The sequence shown here is derived from an EMBL/GenBank/DDBJ whole genome shotgun (WGS) entry which is preliminary data.</text>
</comment>
<organism evidence="9 10">
    <name type="scientific">Haloarcula argentinensis</name>
    <dbReference type="NCBI Taxonomy" id="43776"/>
    <lineage>
        <taxon>Archaea</taxon>
        <taxon>Methanobacteriati</taxon>
        <taxon>Methanobacteriota</taxon>
        <taxon>Stenosarchaea group</taxon>
        <taxon>Halobacteria</taxon>
        <taxon>Halobacteriales</taxon>
        <taxon>Haloarculaceae</taxon>
        <taxon>Haloarcula</taxon>
    </lineage>
</organism>
<dbReference type="AlphaFoldDB" id="A0A830FLE5"/>
<dbReference type="GO" id="GO:0005886">
    <property type="term" value="C:plasma membrane"/>
    <property type="evidence" value="ECO:0007669"/>
    <property type="project" value="InterPro"/>
</dbReference>
<dbReference type="SUPFAM" id="SSF51735">
    <property type="entry name" value="NAD(P)-binding Rossmann-fold domains"/>
    <property type="match status" value="2"/>
</dbReference>
<dbReference type="PROSITE" id="PS51202">
    <property type="entry name" value="RCK_C"/>
    <property type="match status" value="2"/>
</dbReference>
<protein>
    <submittedName>
        <fullName evidence="9">Trk system potassium transport protein TrkA</fullName>
    </submittedName>
</protein>
<dbReference type="GO" id="GO:0015079">
    <property type="term" value="F:potassium ion transmembrane transporter activity"/>
    <property type="evidence" value="ECO:0007669"/>
    <property type="project" value="InterPro"/>
</dbReference>
<keyword evidence="3" id="KW-0633">Potassium transport</keyword>
<keyword evidence="2" id="KW-0813">Transport</keyword>
<evidence type="ECO:0000256" key="2">
    <source>
        <dbReference type="ARBA" id="ARBA00022448"/>
    </source>
</evidence>
<dbReference type="InterPro" id="IPR006036">
    <property type="entry name" value="K_uptake_TrkA"/>
</dbReference>
<dbReference type="Gene3D" id="3.30.70.1450">
    <property type="entry name" value="Regulator of K+ conductance, C-terminal domain"/>
    <property type="match status" value="2"/>
</dbReference>
<evidence type="ECO:0000256" key="5">
    <source>
        <dbReference type="ARBA" id="ARBA00023027"/>
    </source>
</evidence>
<dbReference type="RefSeq" id="WP_188853597.1">
    <property type="nucleotide sequence ID" value="NZ_BMON01000003.1"/>
</dbReference>
<evidence type="ECO:0000259" key="8">
    <source>
        <dbReference type="PROSITE" id="PS51202"/>
    </source>
</evidence>
<dbReference type="Pfam" id="PF02080">
    <property type="entry name" value="TrkA_C"/>
    <property type="match status" value="2"/>
</dbReference>
<dbReference type="PROSITE" id="PS51201">
    <property type="entry name" value="RCK_N"/>
    <property type="match status" value="2"/>
</dbReference>
<keyword evidence="5" id="KW-0520">NAD</keyword>
<dbReference type="NCBIfam" id="NF007039">
    <property type="entry name" value="PRK09496.3-2"/>
    <property type="match status" value="1"/>
</dbReference>
<keyword evidence="4" id="KW-0630">Potassium</keyword>
<gene>
    <name evidence="9" type="primary">trkA</name>
    <name evidence="9" type="ORF">GCM10009006_32840</name>
</gene>
<dbReference type="InterPro" id="IPR036291">
    <property type="entry name" value="NAD(P)-bd_dom_sf"/>
</dbReference>
<keyword evidence="6" id="KW-0406">Ion transport</keyword>
<feature type="domain" description="RCK N-terminal" evidence="7">
    <location>
        <begin position="225"/>
        <end position="343"/>
    </location>
</feature>
<feature type="domain" description="RCK C-terminal" evidence="8">
    <location>
        <begin position="139"/>
        <end position="220"/>
    </location>
</feature>
<dbReference type="NCBIfam" id="NF007031">
    <property type="entry name" value="PRK09496.1-2"/>
    <property type="match status" value="1"/>
</dbReference>
<dbReference type="OrthoDB" id="27588at2157"/>
<sequence length="444" mass="47950">MRVIIAGAGQVGTRVAAALDANHDIVMIDVNTERIDRLRYDLDVLTVPGDSSAIETLREAGIKDADILIASTDSDEINIITCGTARALTDVTTVARVKNLKYIDTWDQAKNVFDVDFMVGSNLLTVAAAAGGIGLPAAQNFDVFAGGTVQMAEFEIKPDSPILGQTISEADVYDALTFAVIFRNGATIFPTGKTRIQPGDNVVVTGRPDSVHSFGTELAPRETGPQNVLIIGGSDTGYHTSRLLEERGLRPHLIETDADRARELSERLSATTVRNKDPTDRDFLENERMADVDVVVAALAHDSEENLLAALRAKREGADQSVAIVDHGEYVDLFEDAGVDIAVNPRRATAREIIEFIRDQDTQNVALLEDNQAEVIEIRIDTDSVLAGQPISEAIGDLPEDVVIGALTRNGSYRMPRGDTVIEPGDHAVILADSDVVEDTIERL</sequence>
<reference evidence="9" key="2">
    <citation type="submission" date="2020-09" db="EMBL/GenBank/DDBJ databases">
        <authorList>
            <person name="Sun Q."/>
            <person name="Ohkuma M."/>
        </authorList>
    </citation>
    <scope>NUCLEOTIDE SEQUENCE</scope>
    <source>
        <strain evidence="9">JCM 15759</strain>
    </source>
</reference>
<dbReference type="SUPFAM" id="SSF116726">
    <property type="entry name" value="TrkA C-terminal domain-like"/>
    <property type="match status" value="2"/>
</dbReference>
<dbReference type="Gene3D" id="3.40.50.720">
    <property type="entry name" value="NAD(P)-binding Rossmann-like Domain"/>
    <property type="match status" value="2"/>
</dbReference>
<dbReference type="Pfam" id="PF02254">
    <property type="entry name" value="TrkA_N"/>
    <property type="match status" value="2"/>
</dbReference>
<evidence type="ECO:0000256" key="3">
    <source>
        <dbReference type="ARBA" id="ARBA00022538"/>
    </source>
</evidence>
<dbReference type="InterPro" id="IPR003148">
    <property type="entry name" value="RCK_N"/>
</dbReference>
<reference evidence="9" key="1">
    <citation type="journal article" date="2014" name="Int. J. Syst. Evol. Microbiol.">
        <title>Complete genome sequence of Corynebacterium casei LMG S-19264T (=DSM 44701T), isolated from a smear-ripened cheese.</title>
        <authorList>
            <consortium name="US DOE Joint Genome Institute (JGI-PGF)"/>
            <person name="Walter F."/>
            <person name="Albersmeier A."/>
            <person name="Kalinowski J."/>
            <person name="Ruckert C."/>
        </authorList>
    </citation>
    <scope>NUCLEOTIDE SEQUENCE</scope>
    <source>
        <strain evidence="9">JCM 15759</strain>
    </source>
</reference>
<evidence type="ECO:0000256" key="4">
    <source>
        <dbReference type="ARBA" id="ARBA00022958"/>
    </source>
</evidence>
<dbReference type="InterPro" id="IPR006037">
    <property type="entry name" value="RCK_C"/>
</dbReference>
<comment type="function">
    <text evidence="1">Part of a potassium transport system.</text>
</comment>
<accession>A0A830FLE5</accession>
<evidence type="ECO:0000313" key="9">
    <source>
        <dbReference type="EMBL" id="GGM49008.1"/>
    </source>
</evidence>
<dbReference type="InterPro" id="IPR050721">
    <property type="entry name" value="Trk_Ktr_HKT_K-transport"/>
</dbReference>
<dbReference type="PRINTS" id="PR00335">
    <property type="entry name" value="KUPTAKETRKA"/>
</dbReference>
<dbReference type="InterPro" id="IPR036721">
    <property type="entry name" value="RCK_C_sf"/>
</dbReference>
<evidence type="ECO:0000313" key="10">
    <source>
        <dbReference type="Proteomes" id="UP000656367"/>
    </source>
</evidence>
<proteinExistence type="predicted"/>
<feature type="domain" description="RCK N-terminal" evidence="7">
    <location>
        <begin position="1"/>
        <end position="119"/>
    </location>
</feature>
<evidence type="ECO:0000256" key="1">
    <source>
        <dbReference type="ARBA" id="ARBA00003660"/>
    </source>
</evidence>
<dbReference type="EMBL" id="BMON01000003">
    <property type="protein sequence ID" value="GGM49008.1"/>
    <property type="molecule type" value="Genomic_DNA"/>
</dbReference>
<dbReference type="Proteomes" id="UP000656367">
    <property type="component" value="Unassembled WGS sequence"/>
</dbReference>
<evidence type="ECO:0000259" key="7">
    <source>
        <dbReference type="PROSITE" id="PS51201"/>
    </source>
</evidence>
<evidence type="ECO:0000256" key="6">
    <source>
        <dbReference type="ARBA" id="ARBA00023065"/>
    </source>
</evidence>
<dbReference type="NCBIfam" id="NF007034">
    <property type="entry name" value="PRK09496.2-1"/>
    <property type="match status" value="1"/>
</dbReference>
<feature type="domain" description="RCK C-terminal" evidence="8">
    <location>
        <begin position="363"/>
        <end position="444"/>
    </location>
</feature>
<dbReference type="PANTHER" id="PTHR43833:SF5">
    <property type="entry name" value="TRK SYSTEM POTASSIUM UPTAKE PROTEIN TRKA"/>
    <property type="match status" value="1"/>
</dbReference>
<name>A0A830FLE5_HALAR</name>
<dbReference type="PANTHER" id="PTHR43833">
    <property type="entry name" value="POTASSIUM CHANNEL PROTEIN 2-RELATED-RELATED"/>
    <property type="match status" value="1"/>
</dbReference>